<accession>A0A345HF29</accession>
<evidence type="ECO:0000313" key="2">
    <source>
        <dbReference type="Proteomes" id="UP000253951"/>
    </source>
</evidence>
<proteinExistence type="predicted"/>
<dbReference type="Pfam" id="PF18950">
    <property type="entry name" value="DUF5694"/>
    <property type="match status" value="1"/>
</dbReference>
<dbReference type="EMBL" id="CP031188">
    <property type="protein sequence ID" value="AXG75189.1"/>
    <property type="molecule type" value="Genomic_DNA"/>
</dbReference>
<name>A0A345HF29_9FLAO</name>
<protein>
    <recommendedName>
        <fullName evidence="3">TraB/GumN family protein</fullName>
    </recommendedName>
</protein>
<sequence length="257" mass="29622">MPVSKNNIVTEDANSSKIKVFNFGTFHMAGTSDAHKTEFDENDVKSKSETYEIAKMIAKFKPTVICVEREPSENENMNKDYQLFLNNDKHLPNYPGEIGLIAYQVGKLTNVKKIYCIDEQETAQYNYNITNELENPIDSITSKMYLKHTFANLAETDKLSTLEKLRSFNTQEFYDLSINLNADILSYTATKNHFEGADEAAKFYRRNLRIYSNLNQIPLSKNDRVFIIMGTAHAAFLNEFLKRSPKYETVNVLDYLK</sequence>
<evidence type="ECO:0008006" key="3">
    <source>
        <dbReference type="Google" id="ProtNLM"/>
    </source>
</evidence>
<dbReference type="Proteomes" id="UP000253951">
    <property type="component" value="Chromosome"/>
</dbReference>
<reference evidence="1 2" key="1">
    <citation type="submission" date="2018-07" db="EMBL/GenBank/DDBJ databases">
        <title>Complete genome sequence of Flavobacterium arcticum type strain SM1502T.</title>
        <authorList>
            <person name="Li Y."/>
            <person name="Li D.-D."/>
        </authorList>
    </citation>
    <scope>NUCLEOTIDE SEQUENCE [LARGE SCALE GENOMIC DNA]</scope>
    <source>
        <strain evidence="1 2">SM1502</strain>
    </source>
</reference>
<dbReference type="OrthoDB" id="7055505at2"/>
<dbReference type="InterPro" id="IPR043749">
    <property type="entry name" value="DUF5694"/>
</dbReference>
<evidence type="ECO:0000313" key="1">
    <source>
        <dbReference type="EMBL" id="AXG75189.1"/>
    </source>
</evidence>
<organism evidence="1 2">
    <name type="scientific">Flavobacterium arcticum</name>
    <dbReference type="NCBI Taxonomy" id="1784713"/>
    <lineage>
        <taxon>Bacteria</taxon>
        <taxon>Pseudomonadati</taxon>
        <taxon>Bacteroidota</taxon>
        <taxon>Flavobacteriia</taxon>
        <taxon>Flavobacteriales</taxon>
        <taxon>Flavobacteriaceae</taxon>
        <taxon>Flavobacterium</taxon>
    </lineage>
</organism>
<keyword evidence="2" id="KW-1185">Reference proteome</keyword>
<dbReference type="KEGG" id="fat:DVK85_00450"/>
<gene>
    <name evidence="1" type="ORF">DVK85_00450</name>
</gene>
<dbReference type="AlphaFoldDB" id="A0A345HF29"/>